<dbReference type="HOGENOM" id="CLU_365658_0_0_1"/>
<comment type="caution">
    <text evidence="2">The sequence shown here is derived from an EMBL/GenBank/DDBJ whole genome shotgun (WGS) entry which is preliminary data.</text>
</comment>
<organism evidence="2 3">
    <name type="scientific">Moniliophthora roreri (strain MCA 2997)</name>
    <name type="common">Cocoa frosty pod rot fungus</name>
    <name type="synonym">Crinipellis roreri</name>
    <dbReference type="NCBI Taxonomy" id="1381753"/>
    <lineage>
        <taxon>Eukaryota</taxon>
        <taxon>Fungi</taxon>
        <taxon>Dikarya</taxon>
        <taxon>Basidiomycota</taxon>
        <taxon>Agaricomycotina</taxon>
        <taxon>Agaricomycetes</taxon>
        <taxon>Agaricomycetidae</taxon>
        <taxon>Agaricales</taxon>
        <taxon>Marasmiineae</taxon>
        <taxon>Marasmiaceae</taxon>
        <taxon>Moniliophthora</taxon>
    </lineage>
</organism>
<keyword evidence="3" id="KW-1185">Reference proteome</keyword>
<protein>
    <submittedName>
        <fullName evidence="2">Uncharacterized protein</fullName>
    </submittedName>
</protein>
<name>V2WW58_MONRO</name>
<proteinExistence type="predicted"/>
<evidence type="ECO:0000313" key="3">
    <source>
        <dbReference type="Proteomes" id="UP000017559"/>
    </source>
</evidence>
<accession>V2WW58</accession>
<feature type="compositionally biased region" description="Basic and acidic residues" evidence="1">
    <location>
        <begin position="226"/>
        <end position="235"/>
    </location>
</feature>
<reference evidence="2 3" key="1">
    <citation type="journal article" date="2014" name="BMC Genomics">
        <title>Genome and secretome analysis of the hemibiotrophic fungal pathogen, Moniliophthora roreri, which causes frosty pod rot disease of cacao: mechanisms of the biotrophic and necrotrophic phases.</title>
        <authorList>
            <person name="Meinhardt L.W."/>
            <person name="Costa G.G.L."/>
            <person name="Thomazella D.P.T."/>
            <person name="Teixeira P.J.P.L."/>
            <person name="Carazzolle M.F."/>
            <person name="Schuster S.C."/>
            <person name="Carlson J.E."/>
            <person name="Guiltinan M.J."/>
            <person name="Mieczkowski P."/>
            <person name="Farmer A."/>
            <person name="Ramaraj T."/>
            <person name="Crozier J."/>
            <person name="Davis R.E."/>
            <person name="Shao J."/>
            <person name="Melnick R.L."/>
            <person name="Pereira G.A.G."/>
            <person name="Bailey B.A."/>
        </authorList>
    </citation>
    <scope>NUCLEOTIDE SEQUENCE [LARGE SCALE GENOMIC DNA]</scope>
    <source>
        <strain evidence="2 3">MCA 2997</strain>
    </source>
</reference>
<dbReference type="Gene3D" id="1.10.510.10">
    <property type="entry name" value="Transferase(Phosphotransferase) domain 1"/>
    <property type="match status" value="1"/>
</dbReference>
<dbReference type="GO" id="GO:0004672">
    <property type="term" value="F:protein kinase activity"/>
    <property type="evidence" value="ECO:0007669"/>
    <property type="project" value="InterPro"/>
</dbReference>
<dbReference type="PROSITE" id="PS00109">
    <property type="entry name" value="PROTEIN_KINASE_TYR"/>
    <property type="match status" value="1"/>
</dbReference>
<dbReference type="Proteomes" id="UP000017559">
    <property type="component" value="Unassembled WGS sequence"/>
</dbReference>
<evidence type="ECO:0000256" key="1">
    <source>
        <dbReference type="SAM" id="MobiDB-lite"/>
    </source>
</evidence>
<dbReference type="InterPro" id="IPR008266">
    <property type="entry name" value="Tyr_kinase_AS"/>
</dbReference>
<sequence>MCAPPGMLTQTVDNVAKEIQVKLGLGHPVKDMQTACFIWKLREPLRGDDTGNWAVLTSNDMITLADLVISRDSPFLASSGSTRSIHYIFSVPQINGPTNPGLYPPTDPHVLFPKRLYTDAERVEHMYHGVILKNSDGKSVIDEVRSSIASWITGPVTRIVSKVIPLPTITLPGSNTFGGNKRARPMVPGMSRPPSIHGSSVFGGSGASDLPKSVSGSTSSSQFGIMDKKASESERCGMQPSSLAQPKNQSYIQLSPRKILNERHSRMGDGDSQAPFIGLYDDIFVVYEQKRKSYNRQFKSGEKPFDWTFRRLVFLLISHLMMVEATRQPEQMCVDTIREILVKILGVEELVAVTLGCGSRPDMLYIIVKAGSVSIVIEVKAKMAGSCDPVVQSELSYVVNCQCHWNQVAMKATCCTSFLSSIAGPYISIGAAVLTSRPITQHLNGSGYRNSTYAAYLTDVHRLYKLCSALGALRDVLRILNTRYENLAVSKPLLAEPLLVHVSNIEREAHPRFFPWSTSFIYSGNGEFQSPRRIHFRYVCPLTTNPSCVVFKAVIMFKGKSLTAEELSASVVPGLDVGVPVVIKFVRGHGEQIHRFLCNHDYAPPLYSYDRFELAGGYGDLKLVVMGLVDGVKLDGVSPSQQTQLVDIVRSLQINGMVHGDLRADNIMVDNDGRIRVLDFDTARFVLDKVSFNPVTNVLEVLVHDLRFPTGKVGILLRTFNVNVGDPSVYLKTSKKIQSTPSSRTLKEDPPCFSVALLQRSSA</sequence>
<dbReference type="EMBL" id="AWSO01000379">
    <property type="protein sequence ID" value="ESK91098.1"/>
    <property type="molecule type" value="Genomic_DNA"/>
</dbReference>
<dbReference type="SUPFAM" id="SSF56112">
    <property type="entry name" value="Protein kinase-like (PK-like)"/>
    <property type="match status" value="1"/>
</dbReference>
<dbReference type="InterPro" id="IPR011009">
    <property type="entry name" value="Kinase-like_dom_sf"/>
</dbReference>
<dbReference type="KEGG" id="mrr:Moror_9587"/>
<dbReference type="AlphaFoldDB" id="V2WW58"/>
<feature type="region of interest" description="Disordered" evidence="1">
    <location>
        <begin position="186"/>
        <end position="247"/>
    </location>
</feature>
<gene>
    <name evidence="2" type="ORF">Moror_9587</name>
</gene>
<dbReference type="OrthoDB" id="3250441at2759"/>
<evidence type="ECO:0000313" key="2">
    <source>
        <dbReference type="EMBL" id="ESK91098.1"/>
    </source>
</evidence>